<evidence type="ECO:0000313" key="4">
    <source>
        <dbReference type="Proteomes" id="UP000664132"/>
    </source>
</evidence>
<keyword evidence="2" id="KW-1133">Transmembrane helix</keyword>
<dbReference type="Proteomes" id="UP000664132">
    <property type="component" value="Unassembled WGS sequence"/>
</dbReference>
<feature type="transmembrane region" description="Helical" evidence="2">
    <location>
        <begin position="143"/>
        <end position="162"/>
    </location>
</feature>
<sequence>MAPVPLESSPSYIPTAVVGAHLFSVVYLTLVASRTIYRSYLALPPSSATRHREPLRKGYVQTFSILALVSLITAAFFGVKFSLLSYRVWATERGVDLPESLFGDKGAFRAGEHPGRFHLVRWLNDTPFYRDSLEIVAEKARHFWWGQQVNLGLISWSTYLALEGQRRKISNLWAFLALANLVNLSYAQNLFFVAVLLTPVPLPGNVRDITRSSIPVTSSRYSHLLEKIIPTREDGFLPKPALYISLLLTSFATTFLIPYAANTTSFVNVSLLSGILPFCFLLLPYVVPAAWGTVANHPHDSQRTYTTLFQIISTLSAALHLKSTALAVFYNAPDSTYYRHSLLHPFKEEHRTTLGRGSTAIGRVLGAMGDHPAVGSVAWDVLLTGLSLGIWAATRGLDATEMLRSSMILMSSSKKNASEGLVNSESGDIKTKADNAVRKIGEMSDRARKVPGRPKKIGTSKSTGMHEKTPSSTVTRRGVPASRNATDDDEYSPSDDERFAEGDENTEEQLEIAALAWGLLSVGGLGMGSAAVHGAESTSR</sequence>
<dbReference type="OrthoDB" id="2126185at2759"/>
<feature type="transmembrane region" description="Helical" evidence="2">
    <location>
        <begin position="58"/>
        <end position="79"/>
    </location>
</feature>
<feature type="transmembrane region" description="Helical" evidence="2">
    <location>
        <begin position="12"/>
        <end position="37"/>
    </location>
</feature>
<feature type="compositionally biased region" description="Basic residues" evidence="1">
    <location>
        <begin position="449"/>
        <end position="458"/>
    </location>
</feature>
<keyword evidence="2" id="KW-0812">Transmembrane</keyword>
<evidence type="ECO:0000256" key="2">
    <source>
        <dbReference type="SAM" id="Phobius"/>
    </source>
</evidence>
<feature type="transmembrane region" description="Helical" evidence="2">
    <location>
        <begin position="241"/>
        <end position="259"/>
    </location>
</feature>
<feature type="transmembrane region" description="Helical" evidence="2">
    <location>
        <begin position="266"/>
        <end position="287"/>
    </location>
</feature>
<feature type="transmembrane region" description="Helical" evidence="2">
    <location>
        <begin position="174"/>
        <end position="197"/>
    </location>
</feature>
<feature type="transmembrane region" description="Helical" evidence="2">
    <location>
        <begin position="307"/>
        <end position="330"/>
    </location>
</feature>
<accession>A0A8H7WK22</accession>
<name>A0A8H7WK22_9HELO</name>
<dbReference type="AlphaFoldDB" id="A0A8H7WK22"/>
<feature type="compositionally biased region" description="Basic and acidic residues" evidence="1">
    <location>
        <begin position="427"/>
        <end position="448"/>
    </location>
</feature>
<proteinExistence type="predicted"/>
<gene>
    <name evidence="3" type="ORF">IFR04_000665</name>
</gene>
<evidence type="ECO:0000313" key="3">
    <source>
        <dbReference type="EMBL" id="KAG4426199.1"/>
    </source>
</evidence>
<comment type="caution">
    <text evidence="3">The sequence shown here is derived from an EMBL/GenBank/DDBJ whole genome shotgun (WGS) entry which is preliminary data.</text>
</comment>
<feature type="region of interest" description="Disordered" evidence="1">
    <location>
        <begin position="414"/>
        <end position="507"/>
    </location>
</feature>
<organism evidence="3 4">
    <name type="scientific">Cadophora malorum</name>
    <dbReference type="NCBI Taxonomy" id="108018"/>
    <lineage>
        <taxon>Eukaryota</taxon>
        <taxon>Fungi</taxon>
        <taxon>Dikarya</taxon>
        <taxon>Ascomycota</taxon>
        <taxon>Pezizomycotina</taxon>
        <taxon>Leotiomycetes</taxon>
        <taxon>Helotiales</taxon>
        <taxon>Ploettnerulaceae</taxon>
        <taxon>Cadophora</taxon>
    </lineage>
</organism>
<evidence type="ECO:0000256" key="1">
    <source>
        <dbReference type="SAM" id="MobiDB-lite"/>
    </source>
</evidence>
<keyword evidence="2" id="KW-0472">Membrane</keyword>
<dbReference type="EMBL" id="JAFJYH010000004">
    <property type="protein sequence ID" value="KAG4426199.1"/>
    <property type="molecule type" value="Genomic_DNA"/>
</dbReference>
<reference evidence="3" key="1">
    <citation type="submission" date="2021-02" db="EMBL/GenBank/DDBJ databases">
        <title>Genome sequence Cadophora malorum strain M34.</title>
        <authorList>
            <person name="Stefanovic E."/>
            <person name="Vu D."/>
            <person name="Scully C."/>
            <person name="Dijksterhuis J."/>
            <person name="Roader J."/>
            <person name="Houbraken J."/>
        </authorList>
    </citation>
    <scope>NUCLEOTIDE SEQUENCE</scope>
    <source>
        <strain evidence="3">M34</strain>
    </source>
</reference>
<protein>
    <submittedName>
        <fullName evidence="3">Uncharacterized protein</fullName>
    </submittedName>
</protein>
<keyword evidence="4" id="KW-1185">Reference proteome</keyword>